<evidence type="ECO:0000256" key="1">
    <source>
        <dbReference type="SAM" id="MobiDB-lite"/>
    </source>
</evidence>
<accession>A0ABR4AQF8</accession>
<proteinExistence type="predicted"/>
<sequence>MARRISSIFSLSSNHSDQSSDSRLGSSVHPARPPKEQTPAPYARKSTSDLRPTNNPQELHSNHPSGLTPPLNPTLLPRTEDDDPLLQRPQYPTPFPPRLDSPGGSSPTSNLGMPIAYGTDDPLVPPPSFLEPMPMVPDSPSENRLVSRGSRPEILAGRRSLSQPSSSPASSSTLRPFTLTTEQKLSKKRSWLPGKTNIGLRNAENGSSMPQSWVVTPQEKLPYDATALANFHRVPELWNESGDTLVYLHARECDRGPSFKVDSSIFASSKKLVQAAHGGTQDLRRKQSSDWQQRSFVERVQLLTVNAPTSPPTSRPGSSHGGSSKGSRSVSDYLDDPTSRMDIHLCLPMPLQADLSNAQARPTSEDLETLITIRNVFSFLLGQPLVATTRASSMFMIFLKIADVMQRYDFTNLDGSTLGEDAAGSFSRYIQEYGLADVRASREKTIEAIVLGERMRSWELYNEGFVHAVGKYDEILGLKSPKFHLIAAVTRKRLERAHLDLLARLRNVQTRLDDFDFPSLFAGFANSTTSSESKLIRFKEWKSSYMSMRRHVMNMYKHRYGAWPPKAKSKKNDFEASGLNRLLLQEVYRDFSDLYDILVDRSALTTRSMELRSPDGQEDLQGPAPRAMRRILDEYDLSTAPVQPPVPFDVARIPSLSTTRRGFDALDAKILKKESMKRLGDDEINNALMQSYNRDSVKSTPFLEAFMAYERRSAHGKSIEDIADLRHGQWIFMYAVLQSLPLLVVDAPGVKWSKGVEYFLCEVPKGSAPWITSESSSLKQSWYGIAGSSGMVSLPADVVEHGVDGIYRRSHCWKAAETWAGYNEIAKIPQPGLPFDQLSPPALPSEPGSRASSPDYRRTSMAIGLEQLPLPPGVAPSGARPLSFHDPSKTFGAILAQSDGTGKKKKK</sequence>
<comment type="caution">
    <text evidence="3">The sequence shown here is derived from an EMBL/GenBank/DDBJ whole genome shotgun (WGS) entry which is preliminary data.</text>
</comment>
<evidence type="ECO:0000259" key="2">
    <source>
        <dbReference type="Pfam" id="PF26013"/>
    </source>
</evidence>
<feature type="region of interest" description="Disordered" evidence="1">
    <location>
        <begin position="304"/>
        <end position="333"/>
    </location>
</feature>
<evidence type="ECO:0000313" key="4">
    <source>
        <dbReference type="Proteomes" id="UP001590951"/>
    </source>
</evidence>
<dbReference type="PANTHER" id="PTHR39601">
    <property type="entry name" value="CHORIOGENIN HMINOR"/>
    <property type="match status" value="1"/>
</dbReference>
<feature type="compositionally biased region" description="Low complexity" evidence="1">
    <location>
        <begin position="158"/>
        <end position="176"/>
    </location>
</feature>
<keyword evidence="4" id="KW-1185">Reference proteome</keyword>
<dbReference type="Pfam" id="PF26013">
    <property type="entry name" value="DUF8004"/>
    <property type="match status" value="1"/>
</dbReference>
<feature type="domain" description="DUF8004" evidence="2">
    <location>
        <begin position="424"/>
        <end position="517"/>
    </location>
</feature>
<feature type="compositionally biased region" description="Pro residues" evidence="1">
    <location>
        <begin position="123"/>
        <end position="137"/>
    </location>
</feature>
<dbReference type="Proteomes" id="UP001590951">
    <property type="component" value="Unassembled WGS sequence"/>
</dbReference>
<feature type="region of interest" description="Disordered" evidence="1">
    <location>
        <begin position="1"/>
        <end position="182"/>
    </location>
</feature>
<feature type="compositionally biased region" description="Polar residues" evidence="1">
    <location>
        <begin position="49"/>
        <end position="65"/>
    </location>
</feature>
<dbReference type="InterPro" id="IPR058317">
    <property type="entry name" value="DUF8004"/>
</dbReference>
<name>A0ABR4AQF8_9LECA</name>
<organism evidence="3 4">
    <name type="scientific">Lepraria finkii</name>
    <dbReference type="NCBI Taxonomy" id="1340010"/>
    <lineage>
        <taxon>Eukaryota</taxon>
        <taxon>Fungi</taxon>
        <taxon>Dikarya</taxon>
        <taxon>Ascomycota</taxon>
        <taxon>Pezizomycotina</taxon>
        <taxon>Lecanoromycetes</taxon>
        <taxon>OSLEUM clade</taxon>
        <taxon>Lecanoromycetidae</taxon>
        <taxon>Lecanorales</taxon>
        <taxon>Lecanorineae</taxon>
        <taxon>Stereocaulaceae</taxon>
        <taxon>Lepraria</taxon>
    </lineage>
</organism>
<dbReference type="EMBL" id="JBHFEH010000087">
    <property type="protein sequence ID" value="KAL2047945.1"/>
    <property type="molecule type" value="Genomic_DNA"/>
</dbReference>
<gene>
    <name evidence="3" type="ORF">ABVK25_011174</name>
</gene>
<feature type="region of interest" description="Disordered" evidence="1">
    <location>
        <begin position="836"/>
        <end position="907"/>
    </location>
</feature>
<reference evidence="3 4" key="1">
    <citation type="submission" date="2024-09" db="EMBL/GenBank/DDBJ databases">
        <title>Rethinking Asexuality: The Enigmatic Case of Functional Sexual Genes in Lepraria (Stereocaulaceae).</title>
        <authorList>
            <person name="Doellman M."/>
            <person name="Sun Y."/>
            <person name="Barcenas-Pena A."/>
            <person name="Lumbsch H.T."/>
            <person name="Grewe F."/>
        </authorList>
    </citation>
    <scope>NUCLEOTIDE SEQUENCE [LARGE SCALE GENOMIC DNA]</scope>
    <source>
        <strain evidence="3 4">Grewe 0041</strain>
    </source>
</reference>
<dbReference type="PANTHER" id="PTHR39601:SF2">
    <property type="entry name" value="CHORIOGENIN HMINOR"/>
    <property type="match status" value="1"/>
</dbReference>
<evidence type="ECO:0000313" key="3">
    <source>
        <dbReference type="EMBL" id="KAL2047945.1"/>
    </source>
</evidence>
<protein>
    <recommendedName>
        <fullName evidence="2">DUF8004 domain-containing protein</fullName>
    </recommendedName>
</protein>
<feature type="compositionally biased region" description="Low complexity" evidence="1">
    <location>
        <begin position="1"/>
        <end position="27"/>
    </location>
</feature>